<dbReference type="Proteomes" id="UP000760860">
    <property type="component" value="Unassembled WGS sequence"/>
</dbReference>
<feature type="region of interest" description="Disordered" evidence="1">
    <location>
        <begin position="12"/>
        <end position="63"/>
    </location>
</feature>
<dbReference type="EMBL" id="RCMI01000253">
    <property type="protein sequence ID" value="KAG2922271.1"/>
    <property type="molecule type" value="Genomic_DNA"/>
</dbReference>
<feature type="compositionally biased region" description="Basic and acidic residues" evidence="1">
    <location>
        <begin position="35"/>
        <end position="63"/>
    </location>
</feature>
<evidence type="ECO:0000313" key="4">
    <source>
        <dbReference type="EMBL" id="KAG3211822.1"/>
    </source>
</evidence>
<proteinExistence type="predicted"/>
<comment type="caution">
    <text evidence="4">The sequence shown here is derived from an EMBL/GenBank/DDBJ whole genome shotgun (WGS) entry which is preliminary data.</text>
</comment>
<dbReference type="Proteomes" id="UP000774804">
    <property type="component" value="Unassembled WGS sequence"/>
</dbReference>
<name>A0A8T1HKJ6_9STRA</name>
<evidence type="ECO:0000313" key="5">
    <source>
        <dbReference type="Proteomes" id="UP000760860"/>
    </source>
</evidence>
<evidence type="ECO:0000313" key="3">
    <source>
        <dbReference type="EMBL" id="KAG2929943.1"/>
    </source>
</evidence>
<reference evidence="4" key="1">
    <citation type="submission" date="2018-05" db="EMBL/GenBank/DDBJ databases">
        <title>Effector identification in a new, highly contiguous assembly of the strawberry crown rot pathogen Phytophthora cactorum.</title>
        <authorList>
            <person name="Armitage A.D."/>
            <person name="Nellist C.F."/>
            <person name="Bates H."/>
            <person name="Vickerstaff R.J."/>
            <person name="Harrison R.J."/>
        </authorList>
    </citation>
    <scope>NUCLEOTIDE SEQUENCE</scope>
    <source>
        <strain evidence="2">4032</strain>
        <strain evidence="3">4040</strain>
        <strain evidence="4">P421</strain>
    </source>
</reference>
<sequence length="63" mass="6861">MFANHLVTIAPHASVIVSPSDRGTKSRSSSTPCQDAKKRPGKSEDAGNKKDRPEERIPSRRSS</sequence>
<protein>
    <submittedName>
        <fullName evidence="4">Uncharacterized protein</fullName>
    </submittedName>
</protein>
<accession>A0A8T1HKJ6</accession>
<dbReference type="Proteomes" id="UP000736787">
    <property type="component" value="Unassembled WGS sequence"/>
</dbReference>
<evidence type="ECO:0000256" key="1">
    <source>
        <dbReference type="SAM" id="MobiDB-lite"/>
    </source>
</evidence>
<dbReference type="EMBL" id="RCMK01000418">
    <property type="protein sequence ID" value="KAG2929943.1"/>
    <property type="molecule type" value="Genomic_DNA"/>
</dbReference>
<organism evidence="4 5">
    <name type="scientific">Phytophthora cactorum</name>
    <dbReference type="NCBI Taxonomy" id="29920"/>
    <lineage>
        <taxon>Eukaryota</taxon>
        <taxon>Sar</taxon>
        <taxon>Stramenopiles</taxon>
        <taxon>Oomycota</taxon>
        <taxon>Peronosporomycetes</taxon>
        <taxon>Peronosporales</taxon>
        <taxon>Peronosporaceae</taxon>
        <taxon>Phytophthora</taxon>
    </lineage>
</organism>
<dbReference type="AlphaFoldDB" id="A0A8T1HKJ6"/>
<gene>
    <name evidence="2" type="ORF">PC115_g9297</name>
    <name evidence="3" type="ORF">PC117_g13881</name>
    <name evidence="4" type="ORF">PC129_g17208</name>
</gene>
<dbReference type="EMBL" id="RCMV01000908">
    <property type="protein sequence ID" value="KAG3211822.1"/>
    <property type="molecule type" value="Genomic_DNA"/>
</dbReference>
<evidence type="ECO:0000313" key="2">
    <source>
        <dbReference type="EMBL" id="KAG2922271.1"/>
    </source>
</evidence>